<sequence length="116" mass="12444">MPTRHSITVPHSAVGLVDTIIRRGELAHYDYAPRPPRFAVCDEVATLTLPGDGGTGVSRDGTEVASLRDDPKVHQSMLMCPGFAMKRGVDGTGSFVARRWECPGEETSTEDVTASS</sequence>
<proteinExistence type="predicted"/>
<evidence type="ECO:0000313" key="2">
    <source>
        <dbReference type="Proteomes" id="UP001236014"/>
    </source>
</evidence>
<protein>
    <submittedName>
        <fullName evidence="1">Uncharacterized protein</fullName>
    </submittedName>
</protein>
<gene>
    <name evidence="1" type="ORF">QRX50_37245</name>
</gene>
<organism evidence="1 2">
    <name type="scientific">Amycolatopsis carbonis</name>
    <dbReference type="NCBI Taxonomy" id="715471"/>
    <lineage>
        <taxon>Bacteria</taxon>
        <taxon>Bacillati</taxon>
        <taxon>Actinomycetota</taxon>
        <taxon>Actinomycetes</taxon>
        <taxon>Pseudonocardiales</taxon>
        <taxon>Pseudonocardiaceae</taxon>
        <taxon>Amycolatopsis</taxon>
    </lineage>
</organism>
<keyword evidence="2" id="KW-1185">Reference proteome</keyword>
<dbReference type="RefSeq" id="WP_285967758.1">
    <property type="nucleotide sequence ID" value="NZ_CP127294.1"/>
</dbReference>
<evidence type="ECO:0000313" key="1">
    <source>
        <dbReference type="EMBL" id="WIX77016.1"/>
    </source>
</evidence>
<accession>A0A9Y2IDJ0</accession>
<dbReference type="Proteomes" id="UP001236014">
    <property type="component" value="Chromosome"/>
</dbReference>
<dbReference type="KEGG" id="acab:QRX50_37245"/>
<reference evidence="1 2" key="1">
    <citation type="submission" date="2023-06" db="EMBL/GenBank/DDBJ databases">
        <authorList>
            <person name="Oyuntsetseg B."/>
            <person name="Kim S.B."/>
        </authorList>
    </citation>
    <scope>NUCLEOTIDE SEQUENCE [LARGE SCALE GENOMIC DNA]</scope>
    <source>
        <strain evidence="1 2">2-15</strain>
    </source>
</reference>
<name>A0A9Y2IDJ0_9PSEU</name>
<dbReference type="AlphaFoldDB" id="A0A9Y2IDJ0"/>
<dbReference type="EMBL" id="CP127294">
    <property type="protein sequence ID" value="WIX77016.1"/>
    <property type="molecule type" value="Genomic_DNA"/>
</dbReference>